<proteinExistence type="predicted"/>
<comment type="caution">
    <text evidence="2">The sequence shown here is derived from an EMBL/GenBank/DDBJ whole genome shotgun (WGS) entry which is preliminary data.</text>
</comment>
<sequence length="94" mass="10691">MDYNESKYLSGFIIFRNHSVSALQALSSDQKSLRVQRCRVLLKEFKGKVSFQWVPSHCGLRGNETADFLAKEGTAILQKSCRHLPLHSAKLKIK</sequence>
<keyword evidence="3" id="KW-1185">Reference proteome</keyword>
<name>A0A8X6JSZ2_NEPPI</name>
<feature type="non-terminal residue" evidence="2">
    <location>
        <position position="1"/>
    </location>
</feature>
<protein>
    <recommendedName>
        <fullName evidence="1">RNase H type-1 domain-containing protein</fullName>
    </recommendedName>
</protein>
<dbReference type="InterPro" id="IPR036397">
    <property type="entry name" value="RNaseH_sf"/>
</dbReference>
<evidence type="ECO:0000259" key="1">
    <source>
        <dbReference type="PROSITE" id="PS50879"/>
    </source>
</evidence>
<dbReference type="OrthoDB" id="7554985at2759"/>
<accession>A0A8X6JSZ2</accession>
<reference evidence="2" key="1">
    <citation type="submission" date="2020-08" db="EMBL/GenBank/DDBJ databases">
        <title>Multicomponent nature underlies the extraordinary mechanical properties of spider dragline silk.</title>
        <authorList>
            <person name="Kono N."/>
            <person name="Nakamura H."/>
            <person name="Mori M."/>
            <person name="Yoshida Y."/>
            <person name="Ohtoshi R."/>
            <person name="Malay A.D."/>
            <person name="Moran D.A.P."/>
            <person name="Tomita M."/>
            <person name="Numata K."/>
            <person name="Arakawa K."/>
        </authorList>
    </citation>
    <scope>NUCLEOTIDE SEQUENCE</scope>
</reference>
<dbReference type="AlphaFoldDB" id="A0A8X6JSZ2"/>
<dbReference type="GO" id="GO:0003676">
    <property type="term" value="F:nucleic acid binding"/>
    <property type="evidence" value="ECO:0007669"/>
    <property type="project" value="InterPro"/>
</dbReference>
<evidence type="ECO:0000313" key="2">
    <source>
        <dbReference type="EMBL" id="GFS57380.1"/>
    </source>
</evidence>
<dbReference type="EMBL" id="BMAW01046804">
    <property type="protein sequence ID" value="GFS57380.1"/>
    <property type="molecule type" value="Genomic_DNA"/>
</dbReference>
<dbReference type="Pfam" id="PF00075">
    <property type="entry name" value="RNase_H"/>
    <property type="match status" value="1"/>
</dbReference>
<dbReference type="Gene3D" id="3.30.420.10">
    <property type="entry name" value="Ribonuclease H-like superfamily/Ribonuclease H"/>
    <property type="match status" value="1"/>
</dbReference>
<dbReference type="Proteomes" id="UP000887013">
    <property type="component" value="Unassembled WGS sequence"/>
</dbReference>
<dbReference type="SUPFAM" id="SSF53098">
    <property type="entry name" value="Ribonuclease H-like"/>
    <property type="match status" value="1"/>
</dbReference>
<dbReference type="GO" id="GO:0004523">
    <property type="term" value="F:RNA-DNA hybrid ribonuclease activity"/>
    <property type="evidence" value="ECO:0007669"/>
    <property type="project" value="InterPro"/>
</dbReference>
<dbReference type="InterPro" id="IPR012337">
    <property type="entry name" value="RNaseH-like_sf"/>
</dbReference>
<dbReference type="PROSITE" id="PS50879">
    <property type="entry name" value="RNASE_H_1"/>
    <property type="match status" value="1"/>
</dbReference>
<organism evidence="2 3">
    <name type="scientific">Nephila pilipes</name>
    <name type="common">Giant wood spider</name>
    <name type="synonym">Nephila maculata</name>
    <dbReference type="NCBI Taxonomy" id="299642"/>
    <lineage>
        <taxon>Eukaryota</taxon>
        <taxon>Metazoa</taxon>
        <taxon>Ecdysozoa</taxon>
        <taxon>Arthropoda</taxon>
        <taxon>Chelicerata</taxon>
        <taxon>Arachnida</taxon>
        <taxon>Araneae</taxon>
        <taxon>Araneomorphae</taxon>
        <taxon>Entelegynae</taxon>
        <taxon>Araneoidea</taxon>
        <taxon>Nephilidae</taxon>
        <taxon>Nephila</taxon>
    </lineage>
</organism>
<gene>
    <name evidence="2" type="ORF">NPIL_110861</name>
</gene>
<evidence type="ECO:0000313" key="3">
    <source>
        <dbReference type="Proteomes" id="UP000887013"/>
    </source>
</evidence>
<feature type="domain" description="RNase H type-1" evidence="1">
    <location>
        <begin position="1"/>
        <end position="75"/>
    </location>
</feature>
<dbReference type="InterPro" id="IPR002156">
    <property type="entry name" value="RNaseH_domain"/>
</dbReference>